<gene>
    <name evidence="3" type="ORF">F4562_004170</name>
</gene>
<dbReference type="EMBL" id="JACHMP010000001">
    <property type="protein sequence ID" value="MBB5821108.1"/>
    <property type="molecule type" value="Genomic_DNA"/>
</dbReference>
<feature type="region of interest" description="Disordered" evidence="1">
    <location>
        <begin position="207"/>
        <end position="257"/>
    </location>
</feature>
<feature type="compositionally biased region" description="Low complexity" evidence="1">
    <location>
        <begin position="226"/>
        <end position="237"/>
    </location>
</feature>
<organism evidence="3 4">
    <name type="scientific">Streptosporangium becharense</name>
    <dbReference type="NCBI Taxonomy" id="1816182"/>
    <lineage>
        <taxon>Bacteria</taxon>
        <taxon>Bacillati</taxon>
        <taxon>Actinomycetota</taxon>
        <taxon>Actinomycetes</taxon>
        <taxon>Streptosporangiales</taxon>
        <taxon>Streptosporangiaceae</taxon>
        <taxon>Streptosporangium</taxon>
    </lineage>
</organism>
<keyword evidence="2" id="KW-0472">Membrane</keyword>
<feature type="compositionally biased region" description="Basic residues" evidence="1">
    <location>
        <begin position="214"/>
        <end position="225"/>
    </location>
</feature>
<dbReference type="RefSeq" id="WP_184544849.1">
    <property type="nucleotide sequence ID" value="NZ_JACHMP010000001.1"/>
</dbReference>
<dbReference type="InterPro" id="IPR026467">
    <property type="entry name" value="Ser/Gly_Cys_C_dom"/>
</dbReference>
<reference evidence="3 4" key="1">
    <citation type="submission" date="2020-08" db="EMBL/GenBank/DDBJ databases">
        <title>Sequencing the genomes of 1000 actinobacteria strains.</title>
        <authorList>
            <person name="Klenk H.-P."/>
        </authorList>
    </citation>
    <scope>NUCLEOTIDE SEQUENCE [LARGE SCALE GENOMIC DNA]</scope>
    <source>
        <strain evidence="3 4">DSM 46887</strain>
    </source>
</reference>
<evidence type="ECO:0000256" key="2">
    <source>
        <dbReference type="SAM" id="Phobius"/>
    </source>
</evidence>
<evidence type="ECO:0000313" key="3">
    <source>
        <dbReference type="EMBL" id="MBB5821108.1"/>
    </source>
</evidence>
<dbReference type="AlphaFoldDB" id="A0A7W9IJ69"/>
<sequence length="257" mass="26736">MDIVQILIPIVALVAVTVLFALRLARHSTRAYDGPELTPYDLAMLAGGPPRVADTAMAALTEGKAARARRDGWLTRVRSEPTGSLHPVAQETLALIGARSGGMPVWELRREAAGTPAMAALAARLRDLGLIDPPGSGRADPTHPNRTGQAALAHYRLRHREEKSLPARPRDHVAVDALNLFGIALYGLHQLGDEELRAVLCAEEPRPAGARPAARLRRRGSRRSRSSSAASGSSSGCGSSGSDGGPGGCGGGCGGGS</sequence>
<keyword evidence="2" id="KW-0812">Transmembrane</keyword>
<dbReference type="NCBIfam" id="TIGR04222">
    <property type="entry name" value="near_uncomplex"/>
    <property type="match status" value="1"/>
</dbReference>
<feature type="compositionally biased region" description="Gly residues" evidence="1">
    <location>
        <begin position="238"/>
        <end position="257"/>
    </location>
</feature>
<dbReference type="Proteomes" id="UP000540685">
    <property type="component" value="Unassembled WGS sequence"/>
</dbReference>
<proteinExistence type="predicted"/>
<protein>
    <submittedName>
        <fullName evidence="3">Putative membrane protein YgcG</fullName>
    </submittedName>
</protein>
<evidence type="ECO:0000313" key="4">
    <source>
        <dbReference type="Proteomes" id="UP000540685"/>
    </source>
</evidence>
<feature type="transmembrane region" description="Helical" evidence="2">
    <location>
        <begin position="6"/>
        <end position="25"/>
    </location>
</feature>
<keyword evidence="2" id="KW-1133">Transmembrane helix</keyword>
<evidence type="ECO:0000256" key="1">
    <source>
        <dbReference type="SAM" id="MobiDB-lite"/>
    </source>
</evidence>
<accession>A0A7W9IJ69</accession>
<comment type="caution">
    <text evidence="3">The sequence shown here is derived from an EMBL/GenBank/DDBJ whole genome shotgun (WGS) entry which is preliminary data.</text>
</comment>
<name>A0A7W9IJ69_9ACTN</name>
<keyword evidence="4" id="KW-1185">Reference proteome</keyword>